<dbReference type="Pfam" id="PF19614">
    <property type="entry name" value="DUF6119"/>
    <property type="match status" value="1"/>
</dbReference>
<dbReference type="AlphaFoldDB" id="A0A420EJS0"/>
<accession>A0A420EJS0</accession>
<dbReference type="NCBIfam" id="TIGR04141">
    <property type="entry name" value="TIGR04141 family sporadically distributed protein"/>
    <property type="match status" value="1"/>
</dbReference>
<dbReference type="EMBL" id="RAQQ01000055">
    <property type="protein sequence ID" value="RKF20961.1"/>
    <property type="molecule type" value="Genomic_DNA"/>
</dbReference>
<reference evidence="1 2" key="1">
    <citation type="journal article" date="2018" name="Int. J. Syst. Evol. Microbiol.">
        <title>Micromonospora globbae sp. nov., an endophytic actinomycete isolated from roots of Globba winitii C. H. Wright.</title>
        <authorList>
            <person name="Kuncharoen N."/>
            <person name="Pittayakhajonwut P."/>
            <person name="Tanasupawat S."/>
        </authorList>
    </citation>
    <scope>NUCLEOTIDE SEQUENCE [LARGE SCALE GENOMIC DNA]</scope>
    <source>
        <strain evidence="1 2">WPS1-2</strain>
    </source>
</reference>
<dbReference type="Proteomes" id="UP000285744">
    <property type="component" value="Unassembled WGS sequence"/>
</dbReference>
<comment type="caution">
    <text evidence="1">The sequence shown here is derived from an EMBL/GenBank/DDBJ whole genome shotgun (WGS) entry which is preliminary data.</text>
</comment>
<dbReference type="OrthoDB" id="3323334at2"/>
<dbReference type="RefSeq" id="WP_120332228.1">
    <property type="nucleotide sequence ID" value="NZ_RAQQ01000055.1"/>
</dbReference>
<dbReference type="InterPro" id="IPR026487">
    <property type="entry name" value="CHP04141"/>
</dbReference>
<evidence type="ECO:0000313" key="2">
    <source>
        <dbReference type="Proteomes" id="UP000285744"/>
    </source>
</evidence>
<sequence>MTTEAVPADPPPKLRFNCYLLRPDLETPEQALRAPYRPTGRTPMSAVAPTSAAPDGTIGYFSEPKQKVPPWAKALAPLFPDLQRVENLSNRFVIILPVAGRHFAVCFGYGSSTLEWSAVEANFGLRFAARRMSPKTLREFRSRRVGASNRTQAIQIPMGGDIKDLDVTLEGEFVRRLAGTLEEGDGAQFNDVDAVAATDAISFRARTDLSKVQETLAAMLAEVEQKTAAEGLKFVDSLEPLRAKSERTAELDRRLAESLFASLPGYAAGDDVLSNLQEHLLEFSYPDALTTDEIDKIFVYRGERSVELTATTVEGVRQAISELKGRLTARSLDGIKLMAFDAEGEPRSPYLPLRHWLIYEAGDADKRYILTLGRWFSLLESYTRKLDEDLRRIEDLTDSLKPPPWVASQGEGDYNNLLSTSTPGRSVVLDTVDLRSEDGDEIEACDVFHENGYLLHVKRFEKSQTLSHLFAQGLVSALSLRRDDKYREQFLREIEKRDPSLKEVAEAAPQVVVYGIGVRKNKAVPLELPSFSKVNLRDFAHRLKVTGAQAALCRIQMTDPAS</sequence>
<organism evidence="1 2">
    <name type="scientific">Micromonospora globbae</name>
    <dbReference type="NCBI Taxonomy" id="1894969"/>
    <lineage>
        <taxon>Bacteria</taxon>
        <taxon>Bacillati</taxon>
        <taxon>Actinomycetota</taxon>
        <taxon>Actinomycetes</taxon>
        <taxon>Micromonosporales</taxon>
        <taxon>Micromonosporaceae</taxon>
        <taxon>Micromonospora</taxon>
    </lineage>
</organism>
<evidence type="ECO:0000313" key="1">
    <source>
        <dbReference type="EMBL" id="RKF20961.1"/>
    </source>
</evidence>
<proteinExistence type="predicted"/>
<gene>
    <name evidence="1" type="ORF">D7I43_31650</name>
</gene>
<evidence type="ECO:0008006" key="3">
    <source>
        <dbReference type="Google" id="ProtNLM"/>
    </source>
</evidence>
<name>A0A420EJS0_9ACTN</name>
<protein>
    <recommendedName>
        <fullName evidence="3">Sporadically distributed protein, TIGR04141 family</fullName>
    </recommendedName>
</protein>